<accession>A0A8J6MDE5</accession>
<evidence type="ECO:0000313" key="3">
    <source>
        <dbReference type="Proteomes" id="UP000607645"/>
    </source>
</evidence>
<dbReference type="AlphaFoldDB" id="A0A8J6MDE5"/>
<proteinExistence type="predicted"/>
<dbReference type="SUPFAM" id="SSF55729">
    <property type="entry name" value="Acyl-CoA N-acyltransferases (Nat)"/>
    <property type="match status" value="1"/>
</dbReference>
<dbReference type="InterPro" id="IPR000182">
    <property type="entry name" value="GNAT_dom"/>
</dbReference>
<dbReference type="Proteomes" id="UP000607645">
    <property type="component" value="Unassembled WGS sequence"/>
</dbReference>
<dbReference type="GO" id="GO:0016747">
    <property type="term" value="F:acyltransferase activity, transferring groups other than amino-acyl groups"/>
    <property type="evidence" value="ECO:0007669"/>
    <property type="project" value="InterPro"/>
</dbReference>
<dbReference type="EMBL" id="JACOPQ010000008">
    <property type="protein sequence ID" value="MBC5737569.1"/>
    <property type="molecule type" value="Genomic_DNA"/>
</dbReference>
<evidence type="ECO:0000259" key="1">
    <source>
        <dbReference type="PROSITE" id="PS51186"/>
    </source>
</evidence>
<gene>
    <name evidence="2" type="ORF">H8S62_11190</name>
</gene>
<reference evidence="2" key="1">
    <citation type="submission" date="2020-08" db="EMBL/GenBank/DDBJ databases">
        <title>Genome public.</title>
        <authorList>
            <person name="Liu C."/>
            <person name="Sun Q."/>
        </authorList>
    </citation>
    <scope>NUCLEOTIDE SEQUENCE</scope>
    <source>
        <strain evidence="2">NSJ-52</strain>
    </source>
</reference>
<dbReference type="InterPro" id="IPR051531">
    <property type="entry name" value="N-acetyltransferase"/>
</dbReference>
<dbReference type="PANTHER" id="PTHR43792">
    <property type="entry name" value="GNAT FAMILY, PUTATIVE (AFU_ORTHOLOGUE AFUA_3G00765)-RELATED-RELATED"/>
    <property type="match status" value="1"/>
</dbReference>
<dbReference type="Pfam" id="PF13302">
    <property type="entry name" value="Acetyltransf_3"/>
    <property type="match status" value="1"/>
</dbReference>
<sequence length="194" mass="21821">MTMLETPRLILRPMTAGDAEDLYEYARDPRVGPDAGWSIHKSLEESREIIASVFSAPNTFGLVLKESGKMIGSAGLVDRHYDLLPGPDDEIGYALNPACWGRGLAPEAVRELLRCGFEDLGLETIWCGHYDFNARSRRVVEKCGFRYRFTEQADVPLLGERRTELHYALTRAEWAAAAPTPAGEIDRMRRYAFP</sequence>
<feature type="domain" description="N-acetyltransferase" evidence="1">
    <location>
        <begin position="9"/>
        <end position="164"/>
    </location>
</feature>
<dbReference type="PROSITE" id="PS51186">
    <property type="entry name" value="GNAT"/>
    <property type="match status" value="1"/>
</dbReference>
<keyword evidence="3" id="KW-1185">Reference proteome</keyword>
<comment type="caution">
    <text evidence="2">The sequence shown here is derived from an EMBL/GenBank/DDBJ whole genome shotgun (WGS) entry which is preliminary data.</text>
</comment>
<dbReference type="InterPro" id="IPR016181">
    <property type="entry name" value="Acyl_CoA_acyltransferase"/>
</dbReference>
<dbReference type="Gene3D" id="3.40.630.30">
    <property type="match status" value="1"/>
</dbReference>
<name>A0A8J6MDE5_9FIRM</name>
<protein>
    <submittedName>
        <fullName evidence="2">GNAT family N-acetyltransferase</fullName>
    </submittedName>
</protein>
<organism evidence="2 3">
    <name type="scientific">Lawsonibacter faecis</name>
    <dbReference type="NCBI Taxonomy" id="2763052"/>
    <lineage>
        <taxon>Bacteria</taxon>
        <taxon>Bacillati</taxon>
        <taxon>Bacillota</taxon>
        <taxon>Clostridia</taxon>
        <taxon>Eubacteriales</taxon>
        <taxon>Oscillospiraceae</taxon>
        <taxon>Lawsonibacter</taxon>
    </lineage>
</organism>
<evidence type="ECO:0000313" key="2">
    <source>
        <dbReference type="EMBL" id="MBC5737569.1"/>
    </source>
</evidence>